<reference evidence="2" key="1">
    <citation type="journal article" date="2019" name="Int. J. Syst. Evol. Microbiol.">
        <title>The Global Catalogue of Microorganisms (GCM) 10K type strain sequencing project: providing services to taxonomists for standard genome sequencing and annotation.</title>
        <authorList>
            <consortium name="The Broad Institute Genomics Platform"/>
            <consortium name="The Broad Institute Genome Sequencing Center for Infectious Disease"/>
            <person name="Wu L."/>
            <person name="Ma J."/>
        </authorList>
    </citation>
    <scope>NUCLEOTIDE SEQUENCE [LARGE SCALE GENOMIC DNA]</scope>
    <source>
        <strain evidence="2">JCM 31202</strain>
    </source>
</reference>
<gene>
    <name evidence="1" type="ORF">ACFQ11_25155</name>
</gene>
<comment type="caution">
    <text evidence="1">The sequence shown here is derived from an EMBL/GenBank/DDBJ whole genome shotgun (WGS) entry which is preliminary data.</text>
</comment>
<dbReference type="EMBL" id="JBHTJA010000061">
    <property type="protein sequence ID" value="MFD0903701.1"/>
    <property type="molecule type" value="Genomic_DNA"/>
</dbReference>
<feature type="non-terminal residue" evidence="1">
    <location>
        <position position="132"/>
    </location>
</feature>
<protein>
    <recommendedName>
        <fullName evidence="3">Dienelactone hydrolase</fullName>
    </recommendedName>
</protein>
<organism evidence="1 2">
    <name type="scientific">Actinomadura sediminis</name>
    <dbReference type="NCBI Taxonomy" id="1038904"/>
    <lineage>
        <taxon>Bacteria</taxon>
        <taxon>Bacillati</taxon>
        <taxon>Actinomycetota</taxon>
        <taxon>Actinomycetes</taxon>
        <taxon>Streptosporangiales</taxon>
        <taxon>Thermomonosporaceae</taxon>
        <taxon>Actinomadura</taxon>
    </lineage>
</organism>
<sequence>MSAVRIDLADAALDADLDIPDEPTGIVIVAHTGDGPRDRTVARGLNAAGLGTLVLDLLTGHEEELDRVTAALRFDIELLTLRLIGAIDRLTEGLESAPHTAGLPVGLFGASTGAAAALAAAGARPRVAAVAS</sequence>
<evidence type="ECO:0008006" key="3">
    <source>
        <dbReference type="Google" id="ProtNLM"/>
    </source>
</evidence>
<dbReference type="InterPro" id="IPR029058">
    <property type="entry name" value="AB_hydrolase_fold"/>
</dbReference>
<proteinExistence type="predicted"/>
<accession>A0ABW3ETE9</accession>
<evidence type="ECO:0000313" key="2">
    <source>
        <dbReference type="Proteomes" id="UP001596972"/>
    </source>
</evidence>
<evidence type="ECO:0000313" key="1">
    <source>
        <dbReference type="EMBL" id="MFD0903701.1"/>
    </source>
</evidence>
<dbReference type="Gene3D" id="3.40.50.1820">
    <property type="entry name" value="alpha/beta hydrolase"/>
    <property type="match status" value="1"/>
</dbReference>
<name>A0ABW3ETE9_9ACTN</name>
<dbReference type="Proteomes" id="UP001596972">
    <property type="component" value="Unassembled WGS sequence"/>
</dbReference>
<dbReference type="SUPFAM" id="SSF53474">
    <property type="entry name" value="alpha/beta-Hydrolases"/>
    <property type="match status" value="1"/>
</dbReference>
<keyword evidence="2" id="KW-1185">Reference proteome</keyword>